<dbReference type="AlphaFoldDB" id="A0AAN7XKJ1"/>
<accession>A0AAN7XKJ1</accession>
<feature type="transmembrane region" description="Helical" evidence="2">
    <location>
        <begin position="47"/>
        <end position="72"/>
    </location>
</feature>
<keyword evidence="4" id="KW-1185">Reference proteome</keyword>
<feature type="region of interest" description="Disordered" evidence="1">
    <location>
        <begin position="1"/>
        <end position="43"/>
    </location>
</feature>
<keyword evidence="2" id="KW-0812">Transmembrane</keyword>
<reference evidence="3 4" key="1">
    <citation type="journal article" date="2023" name="Genes (Basel)">
        <title>Chromosome-Level Genome Assembly and Circadian Gene Repertoire of the Patagonia Blennie Eleginops maclovinus-The Closest Ancestral Proxy of Antarctic Cryonotothenioids.</title>
        <authorList>
            <person name="Cheng C.C."/>
            <person name="Rivera-Colon A.G."/>
            <person name="Minhas B.F."/>
            <person name="Wilson L."/>
            <person name="Rayamajhi N."/>
            <person name="Vargas-Chacoff L."/>
            <person name="Catchen J.M."/>
        </authorList>
    </citation>
    <scope>NUCLEOTIDE SEQUENCE [LARGE SCALE GENOMIC DNA]</scope>
    <source>
        <strain evidence="3">JMC-PN-2008</strain>
    </source>
</reference>
<protein>
    <submittedName>
        <fullName evidence="3">Uncharacterized protein</fullName>
    </submittedName>
</protein>
<evidence type="ECO:0000256" key="2">
    <source>
        <dbReference type="SAM" id="Phobius"/>
    </source>
</evidence>
<gene>
    <name evidence="3" type="ORF">PBY51_017858</name>
</gene>
<sequence length="96" mass="10279">MLPAASAVSEFEGSADEVPDDDEDSTVPQKPSDSHRAKSSTEVTDQFTVIGIVVAVAILTLSVAAVIIVLLVRRNMHNREQGVYSVPTEQDQKGTI</sequence>
<comment type="caution">
    <text evidence="3">The sequence shown here is derived from an EMBL/GenBank/DDBJ whole genome shotgun (WGS) entry which is preliminary data.</text>
</comment>
<reference evidence="3 4" key="2">
    <citation type="journal article" date="2023" name="Mol. Biol. Evol.">
        <title>Genomics of Secondarily Temperate Adaptation in the Only Non-Antarctic Icefish.</title>
        <authorList>
            <person name="Rivera-Colon A.G."/>
            <person name="Rayamajhi N."/>
            <person name="Minhas B.F."/>
            <person name="Madrigal G."/>
            <person name="Bilyk K.T."/>
            <person name="Yoon V."/>
            <person name="Hune M."/>
            <person name="Gregory S."/>
            <person name="Cheng C.H.C."/>
            <person name="Catchen J.M."/>
        </authorList>
    </citation>
    <scope>NUCLEOTIDE SEQUENCE [LARGE SCALE GENOMIC DNA]</scope>
    <source>
        <strain evidence="3">JMC-PN-2008</strain>
    </source>
</reference>
<name>A0AAN7XKJ1_ELEMC</name>
<evidence type="ECO:0000313" key="3">
    <source>
        <dbReference type="EMBL" id="KAK5862464.1"/>
    </source>
</evidence>
<dbReference type="EMBL" id="JAUZQC010000012">
    <property type="protein sequence ID" value="KAK5862464.1"/>
    <property type="molecule type" value="Genomic_DNA"/>
</dbReference>
<organism evidence="3 4">
    <name type="scientific">Eleginops maclovinus</name>
    <name type="common">Patagonian blennie</name>
    <name type="synonym">Eleginus maclovinus</name>
    <dbReference type="NCBI Taxonomy" id="56733"/>
    <lineage>
        <taxon>Eukaryota</taxon>
        <taxon>Metazoa</taxon>
        <taxon>Chordata</taxon>
        <taxon>Craniata</taxon>
        <taxon>Vertebrata</taxon>
        <taxon>Euteleostomi</taxon>
        <taxon>Actinopterygii</taxon>
        <taxon>Neopterygii</taxon>
        <taxon>Teleostei</taxon>
        <taxon>Neoteleostei</taxon>
        <taxon>Acanthomorphata</taxon>
        <taxon>Eupercaria</taxon>
        <taxon>Perciformes</taxon>
        <taxon>Notothenioidei</taxon>
        <taxon>Eleginopidae</taxon>
        <taxon>Eleginops</taxon>
    </lineage>
</organism>
<keyword evidence="2" id="KW-1133">Transmembrane helix</keyword>
<feature type="compositionally biased region" description="Acidic residues" evidence="1">
    <location>
        <begin position="13"/>
        <end position="25"/>
    </location>
</feature>
<evidence type="ECO:0000256" key="1">
    <source>
        <dbReference type="SAM" id="MobiDB-lite"/>
    </source>
</evidence>
<evidence type="ECO:0000313" key="4">
    <source>
        <dbReference type="Proteomes" id="UP001346869"/>
    </source>
</evidence>
<keyword evidence="2" id="KW-0472">Membrane</keyword>
<proteinExistence type="predicted"/>
<dbReference type="Proteomes" id="UP001346869">
    <property type="component" value="Unassembled WGS sequence"/>
</dbReference>